<evidence type="ECO:0000256" key="1">
    <source>
        <dbReference type="SAM" id="Phobius"/>
    </source>
</evidence>
<organism evidence="2 3">
    <name type="scientific">Saprolegnia diclina (strain VS20)</name>
    <dbReference type="NCBI Taxonomy" id="1156394"/>
    <lineage>
        <taxon>Eukaryota</taxon>
        <taxon>Sar</taxon>
        <taxon>Stramenopiles</taxon>
        <taxon>Oomycota</taxon>
        <taxon>Saprolegniomycetes</taxon>
        <taxon>Saprolegniales</taxon>
        <taxon>Saprolegniaceae</taxon>
        <taxon>Saprolegnia</taxon>
    </lineage>
</organism>
<evidence type="ECO:0008006" key="4">
    <source>
        <dbReference type="Google" id="ProtNLM"/>
    </source>
</evidence>
<name>T0S1J6_SAPDV</name>
<evidence type="ECO:0000313" key="3">
    <source>
        <dbReference type="Proteomes" id="UP000030762"/>
    </source>
</evidence>
<dbReference type="Proteomes" id="UP000030762">
    <property type="component" value="Unassembled WGS sequence"/>
</dbReference>
<keyword evidence="1" id="KW-0812">Transmembrane</keyword>
<dbReference type="VEuPathDB" id="FungiDB:SDRG_03856"/>
<keyword evidence="1" id="KW-1133">Transmembrane helix</keyword>
<accession>T0S1J6</accession>
<keyword evidence="3" id="KW-1185">Reference proteome</keyword>
<feature type="transmembrane region" description="Helical" evidence="1">
    <location>
        <begin position="308"/>
        <end position="331"/>
    </location>
</feature>
<reference evidence="2 3" key="1">
    <citation type="submission" date="2012-04" db="EMBL/GenBank/DDBJ databases">
        <title>The Genome Sequence of Saprolegnia declina VS20.</title>
        <authorList>
            <consortium name="The Broad Institute Genome Sequencing Platform"/>
            <person name="Russ C."/>
            <person name="Nusbaum C."/>
            <person name="Tyler B."/>
            <person name="van West P."/>
            <person name="Dieguez-Uribeondo J."/>
            <person name="de Bruijn I."/>
            <person name="Tripathy S."/>
            <person name="Jiang R."/>
            <person name="Young S.K."/>
            <person name="Zeng Q."/>
            <person name="Gargeya S."/>
            <person name="Fitzgerald M."/>
            <person name="Haas B."/>
            <person name="Abouelleil A."/>
            <person name="Alvarado L."/>
            <person name="Arachchi H.M."/>
            <person name="Berlin A."/>
            <person name="Chapman S.B."/>
            <person name="Goldberg J."/>
            <person name="Griggs A."/>
            <person name="Gujja S."/>
            <person name="Hansen M."/>
            <person name="Howarth C."/>
            <person name="Imamovic A."/>
            <person name="Larimer J."/>
            <person name="McCowen C."/>
            <person name="Montmayeur A."/>
            <person name="Murphy C."/>
            <person name="Neiman D."/>
            <person name="Pearson M."/>
            <person name="Priest M."/>
            <person name="Roberts A."/>
            <person name="Saif S."/>
            <person name="Shea T."/>
            <person name="Sisk P."/>
            <person name="Sykes S."/>
            <person name="Wortman J."/>
            <person name="Nusbaum C."/>
            <person name="Birren B."/>
        </authorList>
    </citation>
    <scope>NUCLEOTIDE SEQUENCE [LARGE SCALE GENOMIC DNA]</scope>
    <source>
        <strain evidence="2 3">VS20</strain>
    </source>
</reference>
<feature type="transmembrane region" description="Helical" evidence="1">
    <location>
        <begin position="396"/>
        <end position="417"/>
    </location>
</feature>
<keyword evidence="1" id="KW-0472">Membrane</keyword>
<feature type="non-terminal residue" evidence="2">
    <location>
        <position position="1"/>
    </location>
</feature>
<dbReference type="OrthoDB" id="78897at2759"/>
<evidence type="ECO:0000313" key="2">
    <source>
        <dbReference type="EMBL" id="EQC38898.1"/>
    </source>
</evidence>
<dbReference type="EMBL" id="JH767140">
    <property type="protein sequence ID" value="EQC38898.1"/>
    <property type="molecule type" value="Genomic_DNA"/>
</dbReference>
<sequence>MTQVAPTRWELPSSSELSAKLDFPVRWNKISVLISAAMLINIASMPLKAYLSEQVPWRASEAPEPVFANYSAFNAWYLASNQARFNRQTLAHASSYYVDDSTRTDVIRVALDMRTSQPESSCISFLLGLPGLIFYSGGFWNVLCSFEAIDHRNATLGDALRWDKVGACQYGKFASVLVGRQCVWLTTGNDLTGFDAPGVYTLTFTFQLGRFYNWLWCKFAYRVGLTCYVLRVMWRAYYRHCLHLARTLTTHGLQRRTPPCTSFEIVVGDPTALVLLNPIVSTAFTLDIWFSMEYMGIAMVRATQFVDLYTLFLAFLYFSRTVWFAYLALAFTSRCLKRYHKEHWFVEVDPTIVAVCVAVYSIPVDYLQANTVVVYLYYYLFRLPSSTDMQDHQVDVLFGCVLLTLLIAAVPIVYGFARARCSRKATTSVPYASLDYNSVKNRLLFKLVRSITVRRGLVDESGGSLYAAFAHDARYKMHPTTSLRSVDCFVLTKARGRTTHLERLSLLSSLDRLGSEAALAISVEKAATAERTFAKLAAHKSSFQLALGNEPSAWCS</sequence>
<dbReference type="AlphaFoldDB" id="T0S1J6"/>
<dbReference type="GeneID" id="19944583"/>
<proteinExistence type="predicted"/>
<protein>
    <recommendedName>
        <fullName evidence="4">Transmembrane protein</fullName>
    </recommendedName>
</protein>
<feature type="transmembrane region" description="Helical" evidence="1">
    <location>
        <begin position="352"/>
        <end position="376"/>
    </location>
</feature>
<gene>
    <name evidence="2" type="ORF">SDRG_03856</name>
</gene>
<dbReference type="RefSeq" id="XP_008607722.1">
    <property type="nucleotide sequence ID" value="XM_008609500.1"/>
</dbReference>
<dbReference type="OMA" id="RVMWRAY"/>
<dbReference type="InParanoid" id="T0S1J6"/>